<feature type="domain" description="OmpR/PhoB-type" evidence="4">
    <location>
        <begin position="8"/>
        <end position="108"/>
    </location>
</feature>
<dbReference type="PANTHER" id="PTHR35807">
    <property type="entry name" value="TRANSCRIPTIONAL REGULATOR REDD-RELATED"/>
    <property type="match status" value="1"/>
</dbReference>
<reference evidence="6" key="1">
    <citation type="journal article" date="2019" name="Int. J. Syst. Evol. Microbiol.">
        <title>The Global Catalogue of Microorganisms (GCM) 10K type strain sequencing project: providing services to taxonomists for standard genome sequencing and annotation.</title>
        <authorList>
            <consortium name="The Broad Institute Genomics Platform"/>
            <consortium name="The Broad Institute Genome Sequencing Center for Infectious Disease"/>
            <person name="Wu L."/>
            <person name="Ma J."/>
        </authorList>
    </citation>
    <scope>NUCLEOTIDE SEQUENCE [LARGE SCALE GENOMIC DNA]</scope>
    <source>
        <strain evidence="6">JCM 16013</strain>
    </source>
</reference>
<dbReference type="Gene3D" id="1.25.40.10">
    <property type="entry name" value="Tetratricopeptide repeat domain"/>
    <property type="match status" value="3"/>
</dbReference>
<dbReference type="InterPro" id="IPR051677">
    <property type="entry name" value="AfsR-DnrI-RedD_regulator"/>
</dbReference>
<protein>
    <recommendedName>
        <fullName evidence="4">OmpR/PhoB-type domain-containing protein</fullName>
    </recommendedName>
</protein>
<dbReference type="Gene3D" id="1.10.10.10">
    <property type="entry name" value="Winged helix-like DNA-binding domain superfamily/Winged helix DNA-binding domain"/>
    <property type="match status" value="1"/>
</dbReference>
<dbReference type="SMART" id="SM01043">
    <property type="entry name" value="BTAD"/>
    <property type="match status" value="1"/>
</dbReference>
<dbReference type="InterPro" id="IPR036388">
    <property type="entry name" value="WH-like_DNA-bd_sf"/>
</dbReference>
<dbReference type="SUPFAM" id="SSF46894">
    <property type="entry name" value="C-terminal effector domain of the bipartite response regulators"/>
    <property type="match status" value="1"/>
</dbReference>
<dbReference type="SMART" id="SM00862">
    <property type="entry name" value="Trans_reg_C"/>
    <property type="match status" value="1"/>
</dbReference>
<dbReference type="Proteomes" id="UP001499854">
    <property type="component" value="Unassembled WGS sequence"/>
</dbReference>
<keyword evidence="2 3" id="KW-0238">DNA-binding</keyword>
<name>A0ABP5C649_9ACTN</name>
<proteinExistence type="inferred from homology"/>
<dbReference type="Pfam" id="PF13424">
    <property type="entry name" value="TPR_12"/>
    <property type="match status" value="1"/>
</dbReference>
<evidence type="ECO:0000313" key="6">
    <source>
        <dbReference type="Proteomes" id="UP001499854"/>
    </source>
</evidence>
<dbReference type="PROSITE" id="PS51755">
    <property type="entry name" value="OMPR_PHOB"/>
    <property type="match status" value="1"/>
</dbReference>
<dbReference type="SUPFAM" id="SSF48452">
    <property type="entry name" value="TPR-like"/>
    <property type="match status" value="3"/>
</dbReference>
<dbReference type="InterPro" id="IPR005158">
    <property type="entry name" value="BTAD"/>
</dbReference>
<dbReference type="InterPro" id="IPR001867">
    <property type="entry name" value="OmpR/PhoB-type_DNA-bd"/>
</dbReference>
<feature type="DNA-binding region" description="OmpR/PhoB-type" evidence="3">
    <location>
        <begin position="8"/>
        <end position="108"/>
    </location>
</feature>
<dbReference type="RefSeq" id="WP_344655866.1">
    <property type="nucleotide sequence ID" value="NZ_BAAAQM010000004.1"/>
</dbReference>
<sequence length="796" mass="84995">MNTTPDGDGSVQAVPVRIQMLGRFATRHGDVELPAREFGGRLAARLLRMLALRRGTLLSKDVIVEALWPKQPPADAPGNVEVLVSRIRRALGDRALVATGPGGYSLVGDRRCSVDVEDFLSAAASAHASAGRDPGRALAVFRRALALWGGEPLAEDAYEDWAQEHRRHLWRVHLEVLEGAATAALETGDPVVALEWAQQACEQEPLREAAALLTVRALAAAGDRAGALSRFDGFAARLSDELGVEPSAEALQLRRRVLCDQIRPRPARRDTAVALGTVGYSDSHFEVAARIAGLPDRQRETLALLALLARHTTANVLASAADAGQREILDALDVLCRSGLALREHKTYVITPGPVARVVTRAIDPVRRARLHLLLADALVANAGDPAEVAAHLAAGGDRQAAARAFAEASERQLDRLADHEALRLAHQGLTVCERGETRVSLLKIRGEAHRRLGELDAARTDLQGALTQVARGTERSRILARLGILEARSRDAARGDELISLAIAEAGRDPAALGQSLAAGAIVDLTLERQNRSRRRFKQASLLLEQAADPDGAARLLYWRGMAQLIAGRLPEAITELGDLAGLPVTPEELLRWWDPQAARGHALVFAARPADGLTEIDQALSRARAVGHPVLRCGCLWHRSEALSALDRPDEASENAQAAVEIAERIGHAEWSAAALRGLGIARQTAGDLAGAESAFERSRSAAPDNALFATWASARLGLIRIGQGRLAEADEMTASALEHGAPLARHEARWARVELAHARGEAGAPGMAEDALTAARASGYLALVPRLAELATA</sequence>
<comment type="caution">
    <text evidence="5">The sequence shown here is derived from an EMBL/GenBank/DDBJ whole genome shotgun (WGS) entry which is preliminary data.</text>
</comment>
<gene>
    <name evidence="5" type="ORF">GCM10009838_11570</name>
</gene>
<dbReference type="InterPro" id="IPR016032">
    <property type="entry name" value="Sig_transdc_resp-reg_C-effctor"/>
</dbReference>
<evidence type="ECO:0000256" key="2">
    <source>
        <dbReference type="ARBA" id="ARBA00023125"/>
    </source>
</evidence>
<keyword evidence="6" id="KW-1185">Reference proteome</keyword>
<evidence type="ECO:0000313" key="5">
    <source>
        <dbReference type="EMBL" id="GAA1957272.1"/>
    </source>
</evidence>
<evidence type="ECO:0000259" key="4">
    <source>
        <dbReference type="PROSITE" id="PS51755"/>
    </source>
</evidence>
<evidence type="ECO:0000256" key="1">
    <source>
        <dbReference type="ARBA" id="ARBA00005820"/>
    </source>
</evidence>
<dbReference type="EMBL" id="BAAAQM010000004">
    <property type="protein sequence ID" value="GAA1957272.1"/>
    <property type="molecule type" value="Genomic_DNA"/>
</dbReference>
<evidence type="ECO:0000256" key="3">
    <source>
        <dbReference type="PROSITE-ProRule" id="PRU01091"/>
    </source>
</evidence>
<dbReference type="Pfam" id="PF00486">
    <property type="entry name" value="Trans_reg_C"/>
    <property type="match status" value="1"/>
</dbReference>
<accession>A0ABP5C649</accession>
<comment type="similarity">
    <text evidence="1">Belongs to the AfsR/DnrI/RedD regulatory family.</text>
</comment>
<dbReference type="Pfam" id="PF03704">
    <property type="entry name" value="BTAD"/>
    <property type="match status" value="1"/>
</dbReference>
<organism evidence="5 6">
    <name type="scientific">Catenulispora subtropica</name>
    <dbReference type="NCBI Taxonomy" id="450798"/>
    <lineage>
        <taxon>Bacteria</taxon>
        <taxon>Bacillati</taxon>
        <taxon>Actinomycetota</taxon>
        <taxon>Actinomycetes</taxon>
        <taxon>Catenulisporales</taxon>
        <taxon>Catenulisporaceae</taxon>
        <taxon>Catenulispora</taxon>
    </lineage>
</organism>
<dbReference type="InterPro" id="IPR011990">
    <property type="entry name" value="TPR-like_helical_dom_sf"/>
</dbReference>